<evidence type="ECO:0000256" key="1">
    <source>
        <dbReference type="SAM" id="MobiDB-lite"/>
    </source>
</evidence>
<keyword evidence="3" id="KW-1185">Reference proteome</keyword>
<gene>
    <name evidence="2" type="ORF">PXEA_LOCUS22559</name>
</gene>
<feature type="compositionally biased region" description="Polar residues" evidence="1">
    <location>
        <begin position="59"/>
        <end position="70"/>
    </location>
</feature>
<organism evidence="2 3">
    <name type="scientific">Protopolystoma xenopodis</name>
    <dbReference type="NCBI Taxonomy" id="117903"/>
    <lineage>
        <taxon>Eukaryota</taxon>
        <taxon>Metazoa</taxon>
        <taxon>Spiralia</taxon>
        <taxon>Lophotrochozoa</taxon>
        <taxon>Platyhelminthes</taxon>
        <taxon>Monogenea</taxon>
        <taxon>Polyopisthocotylea</taxon>
        <taxon>Polystomatidea</taxon>
        <taxon>Polystomatidae</taxon>
        <taxon>Protopolystoma</taxon>
    </lineage>
</organism>
<comment type="caution">
    <text evidence="2">The sequence shown here is derived from an EMBL/GenBank/DDBJ whole genome shotgun (WGS) entry which is preliminary data.</text>
</comment>
<dbReference type="Proteomes" id="UP000784294">
    <property type="component" value="Unassembled WGS sequence"/>
</dbReference>
<feature type="compositionally biased region" description="Low complexity" evidence="1">
    <location>
        <begin position="80"/>
        <end position="94"/>
    </location>
</feature>
<feature type="non-terminal residue" evidence="2">
    <location>
        <position position="118"/>
    </location>
</feature>
<dbReference type="AlphaFoldDB" id="A0A448X656"/>
<evidence type="ECO:0000313" key="2">
    <source>
        <dbReference type="EMBL" id="VEL29119.1"/>
    </source>
</evidence>
<dbReference type="EMBL" id="CAAALY010100502">
    <property type="protein sequence ID" value="VEL29119.1"/>
    <property type="molecule type" value="Genomic_DNA"/>
</dbReference>
<feature type="compositionally biased region" description="Gly residues" evidence="1">
    <location>
        <begin position="41"/>
        <end position="51"/>
    </location>
</feature>
<reference evidence="2" key="1">
    <citation type="submission" date="2018-11" db="EMBL/GenBank/DDBJ databases">
        <authorList>
            <consortium name="Pathogen Informatics"/>
        </authorList>
    </citation>
    <scope>NUCLEOTIDE SEQUENCE</scope>
</reference>
<feature type="region of interest" description="Disordered" evidence="1">
    <location>
        <begin position="18"/>
        <end position="95"/>
    </location>
</feature>
<proteinExistence type="predicted"/>
<accession>A0A448X656</accession>
<evidence type="ECO:0000313" key="3">
    <source>
        <dbReference type="Proteomes" id="UP000784294"/>
    </source>
</evidence>
<sequence>MGNIVRMLQRLLQASENLDIPNIGTNRGGRPGPAPAAKPGKGSGSAPGGGKGKGKAPATNPTNPAGTSGTNLGGNDDFYPEATTPTPASKKPAPLDVSDLQFLYLQNRLLHKQLRKEM</sequence>
<name>A0A448X656_9PLAT</name>
<protein>
    <submittedName>
        <fullName evidence="2">Uncharacterized protein</fullName>
    </submittedName>
</protein>